<dbReference type="KEGG" id="awe:JG540_00480"/>
<gene>
    <name evidence="1" type="ORF">JG540_00480</name>
</gene>
<proteinExistence type="predicted"/>
<evidence type="ECO:0000313" key="1">
    <source>
        <dbReference type="EMBL" id="QQM67429.1"/>
    </source>
</evidence>
<protein>
    <submittedName>
        <fullName evidence="1">Uncharacterized protein</fullName>
    </submittedName>
</protein>
<organism evidence="1 2">
    <name type="scientific">Actinomyces weissii</name>
    <dbReference type="NCBI Taxonomy" id="675090"/>
    <lineage>
        <taxon>Bacteria</taxon>
        <taxon>Bacillati</taxon>
        <taxon>Actinomycetota</taxon>
        <taxon>Actinomycetes</taxon>
        <taxon>Actinomycetales</taxon>
        <taxon>Actinomycetaceae</taxon>
        <taxon>Actinomyces</taxon>
    </lineage>
</organism>
<accession>A0A7T7MA10</accession>
<dbReference type="Proteomes" id="UP000595895">
    <property type="component" value="Chromosome"/>
</dbReference>
<keyword evidence="2" id="KW-1185">Reference proteome</keyword>
<name>A0A7T7MA10_9ACTO</name>
<sequence length="56" mass="6276">MFDKCPMMNIMDLNMFKNPSMGELVELGLLKVLNPGSQPRRFVAPAVLEVLLRGGR</sequence>
<dbReference type="RefSeq" id="WP_200276018.1">
    <property type="nucleotide sequence ID" value="NZ_CP066802.1"/>
</dbReference>
<reference evidence="1 2" key="1">
    <citation type="submission" date="2020-12" db="EMBL/GenBank/DDBJ databases">
        <authorList>
            <person name="Zhou J."/>
        </authorList>
    </citation>
    <scope>NUCLEOTIDE SEQUENCE [LARGE SCALE GENOMIC DNA]</scope>
    <source>
        <strain evidence="1 2">CCUG 61299</strain>
    </source>
</reference>
<dbReference type="EMBL" id="CP066802">
    <property type="protein sequence ID" value="QQM67429.1"/>
    <property type="molecule type" value="Genomic_DNA"/>
</dbReference>
<dbReference type="AlphaFoldDB" id="A0A7T7MA10"/>
<evidence type="ECO:0000313" key="2">
    <source>
        <dbReference type="Proteomes" id="UP000595895"/>
    </source>
</evidence>